<comment type="caution">
    <text evidence="5">The sequence shown here is derived from an EMBL/GenBank/DDBJ whole genome shotgun (WGS) entry which is preliminary data.</text>
</comment>
<dbReference type="PROSITE" id="PS50090">
    <property type="entry name" value="MYB_LIKE"/>
    <property type="match status" value="2"/>
</dbReference>
<evidence type="ECO:0000259" key="3">
    <source>
        <dbReference type="PROSITE" id="PS50090"/>
    </source>
</evidence>
<dbReference type="CDD" id="cd00167">
    <property type="entry name" value="SANT"/>
    <property type="match status" value="2"/>
</dbReference>
<dbReference type="GO" id="GO:0016491">
    <property type="term" value="F:oxidoreductase activity"/>
    <property type="evidence" value="ECO:0007669"/>
    <property type="project" value="TreeGrafter"/>
</dbReference>
<evidence type="ECO:0000313" key="5">
    <source>
        <dbReference type="EMBL" id="THX44792.1"/>
    </source>
</evidence>
<dbReference type="Gene3D" id="1.10.10.60">
    <property type="entry name" value="Homeodomain-like"/>
    <property type="match status" value="2"/>
</dbReference>
<dbReference type="EMBL" id="QZAV01000001">
    <property type="protein sequence ID" value="THX44792.1"/>
    <property type="molecule type" value="Genomic_DNA"/>
</dbReference>
<feature type="domain" description="Myb-like" evidence="3">
    <location>
        <begin position="6"/>
        <end position="52"/>
    </location>
</feature>
<sequence length="548" mass="60613">MGYFSRGSWAKDEDRMLGLLVSTLGPQSWLEISTSMGTRTAKQCRERYHNFLKPDLVHTPITIDEAKVIVVMVAQHGRRWAMITKSLKGPSENAVKNWWYSYAHRQRRITRGNTRLESERQMLEDTDQAVKSQPTKNKTTQSTHSQITPQHMHGHIYHHNWSSKPTKVKHHTPGLPSIDREDHTSTPVPKLDPSTRILPPIAGLQVQNLDQFKIELKASLQRTRRPAVQQMSPVLQSSPVLYTSPSHHGSVASPSGPPSIFVTTPYHGGLPVTMSSSSDRKVIFVTGANTGLGLEIVKALCKSTTAYHIFLGSRDLAKGEEAVKQVQEEFPSTQSTIQVIQTDLSSDDSLEKAIEMISSTTGHLDILINNAGASFDGQIKSNKMSIREAWNASWDTNVSGTQVLTTLAIPLLLKSSNPRLLFMTSGTSSLTETDKFDHPAMARINASPEKGWPKEKGLNPIVSYRSTKTGLNMLMRDWCRVLKNDGIKVWAISPGFLATGLGGVGQEILKKMGALDPSVGGGFTVDVVEGKYDEHVGKVIRKDMVQPW</sequence>
<evidence type="ECO:0000256" key="1">
    <source>
        <dbReference type="ARBA" id="ARBA00006484"/>
    </source>
</evidence>
<feature type="compositionally biased region" description="Polar residues" evidence="2">
    <location>
        <begin position="129"/>
        <end position="149"/>
    </location>
</feature>
<proteinExistence type="inferred from homology"/>
<dbReference type="GO" id="GO:0019748">
    <property type="term" value="P:secondary metabolic process"/>
    <property type="evidence" value="ECO:0007669"/>
    <property type="project" value="TreeGrafter"/>
</dbReference>
<dbReference type="PANTHER" id="PTHR43544">
    <property type="entry name" value="SHORT-CHAIN DEHYDROGENASE/REDUCTASE"/>
    <property type="match status" value="1"/>
</dbReference>
<organism evidence="5 6">
    <name type="scientific">Aureobasidium pullulans</name>
    <name type="common">Black yeast</name>
    <name type="synonym">Pullularia pullulans</name>
    <dbReference type="NCBI Taxonomy" id="5580"/>
    <lineage>
        <taxon>Eukaryota</taxon>
        <taxon>Fungi</taxon>
        <taxon>Dikarya</taxon>
        <taxon>Ascomycota</taxon>
        <taxon>Pezizomycotina</taxon>
        <taxon>Dothideomycetes</taxon>
        <taxon>Dothideomycetidae</taxon>
        <taxon>Dothideales</taxon>
        <taxon>Saccotheciaceae</taxon>
        <taxon>Aureobasidium</taxon>
    </lineage>
</organism>
<dbReference type="PROSITE" id="PS51294">
    <property type="entry name" value="HTH_MYB"/>
    <property type="match status" value="2"/>
</dbReference>
<dbReference type="Proteomes" id="UP000308953">
    <property type="component" value="Unassembled WGS sequence"/>
</dbReference>
<dbReference type="PANTHER" id="PTHR43544:SF32">
    <property type="entry name" value="CHAIN DEHYDROGENASE, PUTATIVE (AFU_ORTHOLOGUE AFUA_5G01530)-RELATED"/>
    <property type="match status" value="1"/>
</dbReference>
<dbReference type="SMART" id="SM00717">
    <property type="entry name" value="SANT"/>
    <property type="match status" value="2"/>
</dbReference>
<protein>
    <submittedName>
        <fullName evidence="5">NAD(P)-binding protein</fullName>
    </submittedName>
</protein>
<feature type="region of interest" description="Disordered" evidence="2">
    <location>
        <begin position="111"/>
        <end position="196"/>
    </location>
</feature>
<dbReference type="InterPro" id="IPR002347">
    <property type="entry name" value="SDR_fam"/>
</dbReference>
<feature type="compositionally biased region" description="Basic and acidic residues" evidence="2">
    <location>
        <begin position="114"/>
        <end position="123"/>
    </location>
</feature>
<accession>A0A4S9FB45</accession>
<dbReference type="GO" id="GO:0005737">
    <property type="term" value="C:cytoplasm"/>
    <property type="evidence" value="ECO:0007669"/>
    <property type="project" value="TreeGrafter"/>
</dbReference>
<gene>
    <name evidence="5" type="ORF">D6D10_00066</name>
</gene>
<dbReference type="SUPFAM" id="SSF46689">
    <property type="entry name" value="Homeodomain-like"/>
    <property type="match status" value="1"/>
</dbReference>
<feature type="domain" description="Myb-like" evidence="3">
    <location>
        <begin position="53"/>
        <end position="103"/>
    </location>
</feature>
<reference evidence="5 6" key="1">
    <citation type="submission" date="2018-10" db="EMBL/GenBank/DDBJ databases">
        <title>Fifty Aureobasidium pullulans genomes reveal a recombining polyextremotolerant generalist.</title>
        <authorList>
            <person name="Gostincar C."/>
            <person name="Turk M."/>
            <person name="Zajc J."/>
            <person name="Gunde-Cimerman N."/>
        </authorList>
    </citation>
    <scope>NUCLEOTIDE SEQUENCE [LARGE SCALE GENOMIC DNA]</scope>
    <source>
        <strain evidence="5 6">EXF-9785</strain>
    </source>
</reference>
<dbReference type="InterPro" id="IPR009057">
    <property type="entry name" value="Homeodomain-like_sf"/>
</dbReference>
<dbReference type="Gene3D" id="3.40.50.720">
    <property type="entry name" value="NAD(P)-binding Rossmann-like Domain"/>
    <property type="match status" value="1"/>
</dbReference>
<feature type="domain" description="HTH myb-type" evidence="4">
    <location>
        <begin position="57"/>
        <end position="107"/>
    </location>
</feature>
<dbReference type="Pfam" id="PF00249">
    <property type="entry name" value="Myb_DNA-binding"/>
    <property type="match status" value="1"/>
</dbReference>
<comment type="similarity">
    <text evidence="1">Belongs to the short-chain dehydrogenases/reductases (SDR) family.</text>
</comment>
<evidence type="ECO:0000256" key="2">
    <source>
        <dbReference type="SAM" id="MobiDB-lite"/>
    </source>
</evidence>
<dbReference type="InterPro" id="IPR001005">
    <property type="entry name" value="SANT/Myb"/>
</dbReference>
<evidence type="ECO:0000313" key="6">
    <source>
        <dbReference type="Proteomes" id="UP000308953"/>
    </source>
</evidence>
<dbReference type="PRINTS" id="PR00081">
    <property type="entry name" value="GDHRDH"/>
</dbReference>
<dbReference type="InterPro" id="IPR017930">
    <property type="entry name" value="Myb_dom"/>
</dbReference>
<dbReference type="InterPro" id="IPR051468">
    <property type="entry name" value="Fungal_SecMetab_SDRs"/>
</dbReference>
<dbReference type="InterPro" id="IPR036291">
    <property type="entry name" value="NAD(P)-bd_dom_sf"/>
</dbReference>
<feature type="domain" description="HTH myb-type" evidence="4">
    <location>
        <begin position="1"/>
        <end position="56"/>
    </location>
</feature>
<name>A0A4S9FB45_AURPU</name>
<dbReference type="Pfam" id="PF00106">
    <property type="entry name" value="adh_short"/>
    <property type="match status" value="1"/>
</dbReference>
<evidence type="ECO:0000259" key="4">
    <source>
        <dbReference type="PROSITE" id="PS51294"/>
    </source>
</evidence>
<dbReference type="SUPFAM" id="SSF51735">
    <property type="entry name" value="NAD(P)-binding Rossmann-fold domains"/>
    <property type="match status" value="1"/>
</dbReference>
<dbReference type="AlphaFoldDB" id="A0A4S9FB45"/>